<dbReference type="EMBL" id="CAWUHD010000015">
    <property type="protein sequence ID" value="CAK7214696.1"/>
    <property type="molecule type" value="Genomic_DNA"/>
</dbReference>
<protein>
    <recommendedName>
        <fullName evidence="2">Zn(2)-C6 fungal-type domain-containing protein</fullName>
    </recommendedName>
</protein>
<comment type="caution">
    <text evidence="3">The sequence shown here is derived from an EMBL/GenBank/DDBJ whole genome shotgun (WGS) entry which is preliminary data.</text>
</comment>
<dbReference type="Proteomes" id="UP001642482">
    <property type="component" value="Unassembled WGS sequence"/>
</dbReference>
<name>A0ABP0B5A2_9PEZI</name>
<dbReference type="PROSITE" id="PS00463">
    <property type="entry name" value="ZN2_CY6_FUNGAL_1"/>
    <property type="match status" value="1"/>
</dbReference>
<dbReference type="CDD" id="cd12148">
    <property type="entry name" value="fungal_TF_MHR"/>
    <property type="match status" value="1"/>
</dbReference>
<keyword evidence="4" id="KW-1185">Reference proteome</keyword>
<dbReference type="Gene3D" id="4.10.240.10">
    <property type="entry name" value="Zn(2)-C6 fungal-type DNA-binding domain"/>
    <property type="match status" value="1"/>
</dbReference>
<gene>
    <name evidence="3" type="ORF">SEUCBS140593_002274</name>
</gene>
<evidence type="ECO:0000256" key="1">
    <source>
        <dbReference type="ARBA" id="ARBA00023242"/>
    </source>
</evidence>
<dbReference type="InterPro" id="IPR001138">
    <property type="entry name" value="Zn2Cys6_DnaBD"/>
</dbReference>
<dbReference type="InterPro" id="IPR036864">
    <property type="entry name" value="Zn2-C6_fun-type_DNA-bd_sf"/>
</dbReference>
<dbReference type="SUPFAM" id="SSF57701">
    <property type="entry name" value="Zn2/Cys6 DNA-binding domain"/>
    <property type="match status" value="1"/>
</dbReference>
<dbReference type="PANTHER" id="PTHR31668">
    <property type="entry name" value="GLUCOSE TRANSPORT TRANSCRIPTION REGULATOR RGT1-RELATED-RELATED"/>
    <property type="match status" value="1"/>
</dbReference>
<keyword evidence="1" id="KW-0539">Nucleus</keyword>
<dbReference type="SMART" id="SM00066">
    <property type="entry name" value="GAL4"/>
    <property type="match status" value="1"/>
</dbReference>
<dbReference type="InterPro" id="IPR050797">
    <property type="entry name" value="Carb_Metab_Trans_Reg"/>
</dbReference>
<accession>A0ABP0B5A2</accession>
<dbReference type="CDD" id="cd00067">
    <property type="entry name" value="GAL4"/>
    <property type="match status" value="1"/>
</dbReference>
<feature type="domain" description="Zn(2)-C6 fungal-type" evidence="2">
    <location>
        <begin position="16"/>
        <end position="45"/>
    </location>
</feature>
<sequence>MSLHAPSPKRLRASVACDQCKASKKQCRQGIPCANCTRRRIACTFNSSTADAALDGQTLVDRKCALDLPAGLATAFPSTDGRLSSATGFTTNYSLDLPQPLQASLVPLVDWYFDVIAPHWPVVERTDFIGRTPFAAPLLTRAVCLVAAMTGPHVDDGLVSSIVESVRQCFDAHDLCARPSLSTLQALLLLLCCPALADLQAPVMTTAACTMAIALGLHRPQAPRPVLYWSCIAWARWDALSTSRATGRDAPLCFDLESAVPATRPDPATCFGAIYRLLEGQQLQQPQQEQAQPPAMRVLIHAAQLHLSAPQMGPHPADIRAQLLSEFPLFANDKALEKAFSINPFASMLRPPD</sequence>
<evidence type="ECO:0000259" key="2">
    <source>
        <dbReference type="PROSITE" id="PS50048"/>
    </source>
</evidence>
<organism evidence="3 4">
    <name type="scientific">Sporothrix eucalyptigena</name>
    <dbReference type="NCBI Taxonomy" id="1812306"/>
    <lineage>
        <taxon>Eukaryota</taxon>
        <taxon>Fungi</taxon>
        <taxon>Dikarya</taxon>
        <taxon>Ascomycota</taxon>
        <taxon>Pezizomycotina</taxon>
        <taxon>Sordariomycetes</taxon>
        <taxon>Sordariomycetidae</taxon>
        <taxon>Ophiostomatales</taxon>
        <taxon>Ophiostomataceae</taxon>
        <taxon>Sporothrix</taxon>
    </lineage>
</organism>
<proteinExistence type="predicted"/>
<reference evidence="3 4" key="1">
    <citation type="submission" date="2024-01" db="EMBL/GenBank/DDBJ databases">
        <authorList>
            <person name="Allen C."/>
            <person name="Tagirdzhanova G."/>
        </authorList>
    </citation>
    <scope>NUCLEOTIDE SEQUENCE [LARGE SCALE GENOMIC DNA]</scope>
</reference>
<dbReference type="PROSITE" id="PS50048">
    <property type="entry name" value="ZN2_CY6_FUNGAL_2"/>
    <property type="match status" value="1"/>
</dbReference>
<evidence type="ECO:0000313" key="3">
    <source>
        <dbReference type="EMBL" id="CAK7214696.1"/>
    </source>
</evidence>
<evidence type="ECO:0000313" key="4">
    <source>
        <dbReference type="Proteomes" id="UP001642482"/>
    </source>
</evidence>
<dbReference type="Pfam" id="PF00172">
    <property type="entry name" value="Zn_clus"/>
    <property type="match status" value="1"/>
</dbReference>